<dbReference type="GO" id="GO:0016787">
    <property type="term" value="F:hydrolase activity"/>
    <property type="evidence" value="ECO:0007669"/>
    <property type="project" value="InterPro"/>
</dbReference>
<dbReference type="SUPFAM" id="SSF53474">
    <property type="entry name" value="alpha/beta-Hydrolases"/>
    <property type="match status" value="1"/>
</dbReference>
<evidence type="ECO:0000313" key="3">
    <source>
        <dbReference type="Proteomes" id="UP000757232"/>
    </source>
</evidence>
<dbReference type="InterPro" id="IPR002925">
    <property type="entry name" value="Dienelactn_hydro"/>
</dbReference>
<keyword evidence="3" id="KW-1185">Reference proteome</keyword>
<dbReference type="PANTHER" id="PTHR17630:SF44">
    <property type="entry name" value="PROTEIN AIM2"/>
    <property type="match status" value="1"/>
</dbReference>
<dbReference type="OrthoDB" id="17560at2759"/>
<dbReference type="InterPro" id="IPR029058">
    <property type="entry name" value="AB_hydrolase_fold"/>
</dbReference>
<dbReference type="EMBL" id="LNZH02000209">
    <property type="protein sequence ID" value="OCB85423.1"/>
    <property type="molecule type" value="Genomic_DNA"/>
</dbReference>
<sequence>MSLCQDCVSGVTHEGVPTGKIEEIAGVKTYVAIPPEGTAYDKTKAVLFLPDVFGIDLVNSRLLADDFAKNGFQAYLPDYLNGDPIVELNASFDFPSWLAKHGAEQIRPPLDKVIAALKEKGVTSFGATGYCFGGRYVFDLAFDGVIKAAVVSHPSLLQVPEDLEKFKASGVPLLINSCEAIPQKTDQMYPAESQKLGDEILGGGKTETDKYKRAYFPKCVHGFAVRGDLSIPEVKFGKEQAFVNAVQWFKAKL</sequence>
<accession>A0A9Q5HSZ1</accession>
<dbReference type="Proteomes" id="UP000757232">
    <property type="component" value="Unassembled WGS sequence"/>
</dbReference>
<feature type="domain" description="Dienelactone hydrolase" evidence="1">
    <location>
        <begin position="28"/>
        <end position="251"/>
    </location>
</feature>
<dbReference type="Gene3D" id="3.40.50.1820">
    <property type="entry name" value="alpha/beta hydrolase"/>
    <property type="match status" value="1"/>
</dbReference>
<protein>
    <submittedName>
        <fullName evidence="2">Alpha/beta-hydrolase</fullName>
    </submittedName>
</protein>
<organism evidence="2 3">
    <name type="scientific">Sanghuangporus baumii</name>
    <name type="common">Phellinus baumii</name>
    <dbReference type="NCBI Taxonomy" id="108892"/>
    <lineage>
        <taxon>Eukaryota</taxon>
        <taxon>Fungi</taxon>
        <taxon>Dikarya</taxon>
        <taxon>Basidiomycota</taxon>
        <taxon>Agaricomycotina</taxon>
        <taxon>Agaricomycetes</taxon>
        <taxon>Hymenochaetales</taxon>
        <taxon>Hymenochaetaceae</taxon>
        <taxon>Sanghuangporus</taxon>
    </lineage>
</organism>
<dbReference type="Pfam" id="PF01738">
    <property type="entry name" value="DLH"/>
    <property type="match status" value="1"/>
</dbReference>
<proteinExistence type="predicted"/>
<name>A0A9Q5HSZ1_SANBA</name>
<dbReference type="PANTHER" id="PTHR17630">
    <property type="entry name" value="DIENELACTONE HYDROLASE"/>
    <property type="match status" value="1"/>
</dbReference>
<comment type="caution">
    <text evidence="2">The sequence shown here is derived from an EMBL/GenBank/DDBJ whole genome shotgun (WGS) entry which is preliminary data.</text>
</comment>
<evidence type="ECO:0000313" key="2">
    <source>
        <dbReference type="EMBL" id="OCB85423.1"/>
    </source>
</evidence>
<dbReference type="AlphaFoldDB" id="A0A9Q5HSZ1"/>
<evidence type="ECO:0000259" key="1">
    <source>
        <dbReference type="Pfam" id="PF01738"/>
    </source>
</evidence>
<gene>
    <name evidence="2" type="ORF">A7U60_g7432</name>
</gene>
<reference evidence="2" key="1">
    <citation type="submission" date="2016-06" db="EMBL/GenBank/DDBJ databases">
        <title>Draft Genome sequence of the fungus Inonotus baumii.</title>
        <authorList>
            <person name="Zhu H."/>
            <person name="Lin W."/>
        </authorList>
    </citation>
    <scope>NUCLEOTIDE SEQUENCE</scope>
    <source>
        <strain evidence="2">821</strain>
    </source>
</reference>